<dbReference type="EMBL" id="QPGB01000002">
    <property type="protein sequence ID" value="RCS58186.1"/>
    <property type="molecule type" value="Genomic_DNA"/>
</dbReference>
<feature type="domain" description="NolW-like" evidence="5">
    <location>
        <begin position="31"/>
        <end position="89"/>
    </location>
</feature>
<dbReference type="InterPro" id="IPR005644">
    <property type="entry name" value="NolW-like"/>
</dbReference>
<dbReference type="InterPro" id="IPR038591">
    <property type="entry name" value="NolW-like_sf"/>
</dbReference>
<dbReference type="InterPro" id="IPR004846">
    <property type="entry name" value="T2SS/T3SS_dom"/>
</dbReference>
<dbReference type="Pfam" id="PF03958">
    <property type="entry name" value="Secretin_N"/>
    <property type="match status" value="1"/>
</dbReference>
<dbReference type="AlphaFoldDB" id="A0A368L3L3"/>
<dbReference type="Proteomes" id="UP000252357">
    <property type="component" value="Unassembled WGS sequence"/>
</dbReference>
<comment type="similarity">
    <text evidence="2">Belongs to the bacterial secretin family.</text>
</comment>
<sequence>MRMKRLSVRHWYYCGWILLLWGATVFAQSMEMLRARHRPAQELVEVLRPLLGPGESISAYQYQIILRASPATVTNVRRILEQIDQPAKQYVVQWQITGQEQANRDALNGAVVLNSDGRTVGGQAGGTVLSTQNNRRDNFSQQVRVMEGGSAWITLNQQVPLQVRQTTITPYGVVSSTGSQYVSFNSGLAVSPRQIGNSQQVQLALSPQRSQVNNAPNYGLNQGYPNAGAQVTQLSTTITVNLGEWVEIGSMDEQADSSRRGILSSNEARRQRGQRLLVKVDLVP</sequence>
<name>A0A368L3L3_9BURK</name>
<accession>A0A368L3L3</accession>
<dbReference type="GO" id="GO:0009279">
    <property type="term" value="C:cell outer membrane"/>
    <property type="evidence" value="ECO:0007669"/>
    <property type="project" value="UniProtKB-SubCell"/>
</dbReference>
<keyword evidence="1" id="KW-0732">Signal</keyword>
<comment type="subcellular location">
    <subcellularLocation>
        <location evidence="3">Cell outer membrane</location>
    </subcellularLocation>
</comment>
<evidence type="ECO:0000313" key="7">
    <source>
        <dbReference type="Proteomes" id="UP000252357"/>
    </source>
</evidence>
<evidence type="ECO:0000256" key="2">
    <source>
        <dbReference type="RuleBase" id="RU004003"/>
    </source>
</evidence>
<evidence type="ECO:0000259" key="4">
    <source>
        <dbReference type="Pfam" id="PF00263"/>
    </source>
</evidence>
<proteinExistence type="inferred from homology"/>
<evidence type="ECO:0008006" key="8">
    <source>
        <dbReference type="Google" id="ProtNLM"/>
    </source>
</evidence>
<reference evidence="6 7" key="1">
    <citation type="journal article" date="2018" name="Int. J. Syst. Evol. Microbiol.">
        <title>Parvibium lacunae gen. nov., sp. nov., a new member of the family Alcaligenaceae isolated from a freshwater pond.</title>
        <authorList>
            <person name="Chen W.M."/>
            <person name="Xie P.B."/>
            <person name="Hsu M.Y."/>
            <person name="Sheu S.Y."/>
        </authorList>
    </citation>
    <scope>NUCLEOTIDE SEQUENCE [LARGE SCALE GENOMIC DNA]</scope>
    <source>
        <strain evidence="6 7">KMB9</strain>
    </source>
</reference>
<organism evidence="6 7">
    <name type="scientific">Parvibium lacunae</name>
    <dbReference type="NCBI Taxonomy" id="1888893"/>
    <lineage>
        <taxon>Bacteria</taxon>
        <taxon>Pseudomonadati</taxon>
        <taxon>Pseudomonadota</taxon>
        <taxon>Betaproteobacteria</taxon>
        <taxon>Burkholderiales</taxon>
        <taxon>Alcaligenaceae</taxon>
        <taxon>Parvibium</taxon>
    </lineage>
</organism>
<gene>
    <name evidence="6" type="ORF">DU000_05000</name>
</gene>
<evidence type="ECO:0000256" key="3">
    <source>
        <dbReference type="RuleBase" id="RU004004"/>
    </source>
</evidence>
<comment type="caution">
    <text evidence="6">The sequence shown here is derived from an EMBL/GenBank/DDBJ whole genome shotgun (WGS) entry which is preliminary data.</text>
</comment>
<dbReference type="Gene3D" id="3.30.1370.120">
    <property type="match status" value="1"/>
</dbReference>
<evidence type="ECO:0000313" key="6">
    <source>
        <dbReference type="EMBL" id="RCS58186.1"/>
    </source>
</evidence>
<evidence type="ECO:0000259" key="5">
    <source>
        <dbReference type="Pfam" id="PF03958"/>
    </source>
</evidence>
<feature type="domain" description="Type II/III secretion system secretin-like" evidence="4">
    <location>
        <begin position="140"/>
        <end position="256"/>
    </location>
</feature>
<dbReference type="GO" id="GO:0009306">
    <property type="term" value="P:protein secretion"/>
    <property type="evidence" value="ECO:0007669"/>
    <property type="project" value="InterPro"/>
</dbReference>
<keyword evidence="7" id="KW-1185">Reference proteome</keyword>
<keyword evidence="3" id="KW-0813">Transport</keyword>
<dbReference type="Pfam" id="PF00263">
    <property type="entry name" value="Secretin"/>
    <property type="match status" value="1"/>
</dbReference>
<evidence type="ECO:0000256" key="1">
    <source>
        <dbReference type="ARBA" id="ARBA00022729"/>
    </source>
</evidence>
<protein>
    <recommendedName>
        <fullName evidence="8">NolW-like domain-containing protein</fullName>
    </recommendedName>
</protein>